<dbReference type="EMBL" id="UINC01033214">
    <property type="protein sequence ID" value="SVB22132.1"/>
    <property type="molecule type" value="Genomic_DNA"/>
</dbReference>
<sequence>MTRFTLSIFVLLFAVICTGCILMGPKVIWSDNLAIQASSKDEKMHDDNMYTDGETSPLISERKDKKAVEEAD</sequence>
<reference evidence="2" key="1">
    <citation type="submission" date="2018-05" db="EMBL/GenBank/DDBJ databases">
        <authorList>
            <person name="Lanie J.A."/>
            <person name="Ng W.-L."/>
            <person name="Kazmierczak K.M."/>
            <person name="Andrzejewski T.M."/>
            <person name="Davidsen T.M."/>
            <person name="Wayne K.J."/>
            <person name="Tettelin H."/>
            <person name="Glass J.I."/>
            <person name="Rusch D."/>
            <person name="Podicherti R."/>
            <person name="Tsui H.-C.T."/>
            <person name="Winkler M.E."/>
        </authorList>
    </citation>
    <scope>NUCLEOTIDE SEQUENCE</scope>
</reference>
<feature type="region of interest" description="Disordered" evidence="1">
    <location>
        <begin position="40"/>
        <end position="72"/>
    </location>
</feature>
<gene>
    <name evidence="2" type="ORF">METZ01_LOCUS174986</name>
</gene>
<organism evidence="2">
    <name type="scientific">marine metagenome</name>
    <dbReference type="NCBI Taxonomy" id="408172"/>
    <lineage>
        <taxon>unclassified sequences</taxon>
        <taxon>metagenomes</taxon>
        <taxon>ecological metagenomes</taxon>
    </lineage>
</organism>
<feature type="non-terminal residue" evidence="2">
    <location>
        <position position="72"/>
    </location>
</feature>
<protein>
    <submittedName>
        <fullName evidence="2">Uncharacterized protein</fullName>
    </submittedName>
</protein>
<accession>A0A382C8J7</accession>
<feature type="compositionally biased region" description="Basic and acidic residues" evidence="1">
    <location>
        <begin position="60"/>
        <end position="72"/>
    </location>
</feature>
<proteinExistence type="predicted"/>
<evidence type="ECO:0000256" key="1">
    <source>
        <dbReference type="SAM" id="MobiDB-lite"/>
    </source>
</evidence>
<dbReference type="AlphaFoldDB" id="A0A382C8J7"/>
<evidence type="ECO:0000313" key="2">
    <source>
        <dbReference type="EMBL" id="SVB22132.1"/>
    </source>
</evidence>
<name>A0A382C8J7_9ZZZZ</name>